<organism evidence="4 5">
    <name type="scientific">Dactylosporangium matsuzakiense</name>
    <dbReference type="NCBI Taxonomy" id="53360"/>
    <lineage>
        <taxon>Bacteria</taxon>
        <taxon>Bacillati</taxon>
        <taxon>Actinomycetota</taxon>
        <taxon>Actinomycetes</taxon>
        <taxon>Micromonosporales</taxon>
        <taxon>Micromonosporaceae</taxon>
        <taxon>Dactylosporangium</taxon>
    </lineage>
</organism>
<reference evidence="4" key="1">
    <citation type="journal article" date="2014" name="Int. J. Syst. Evol. Microbiol.">
        <title>Complete genome sequence of Corynebacterium casei LMG S-19264T (=DSM 44701T), isolated from a smear-ripened cheese.</title>
        <authorList>
            <consortium name="US DOE Joint Genome Institute (JGI-PGF)"/>
            <person name="Walter F."/>
            <person name="Albersmeier A."/>
            <person name="Kalinowski J."/>
            <person name="Ruckert C."/>
        </authorList>
    </citation>
    <scope>NUCLEOTIDE SEQUENCE</scope>
    <source>
        <strain evidence="4">VKM Ac-1321</strain>
    </source>
</reference>
<sequence length="248" mass="26987">MTAEWYPEPLSDDHEIGSFDCGVPALNLWLATQARRAQAADTARTYVWADDERDVVAYYSICPTQLMRNDLPSRSMSGGFTVVPAYLLARLALDTRLRGRGHGGDLLVDALTTIVNASETGAGRVIVVDAIDGAAVGFYEHYGFIRVRDQDADHQRLVMTVATARRNLGIGSLRFTANAGIQLGSIVLQAPDGTEIPAVVTMTELEAVMSRINELAVRQNMQPDLQINLSEVFIEVLGRDPIGNAEPS</sequence>
<dbReference type="PANTHER" id="PTHR36449:SF1">
    <property type="entry name" value="ACETYLTRANSFERASE"/>
    <property type="match status" value="1"/>
</dbReference>
<protein>
    <recommendedName>
        <fullName evidence="6">N-acetyltransferase domain-containing protein</fullName>
    </recommendedName>
</protein>
<evidence type="ECO:0008006" key="6">
    <source>
        <dbReference type="Google" id="ProtNLM"/>
    </source>
</evidence>
<reference evidence="4" key="2">
    <citation type="submission" date="2023-01" db="EMBL/GenBank/DDBJ databases">
        <authorList>
            <person name="Sun Q."/>
            <person name="Evtushenko L."/>
        </authorList>
    </citation>
    <scope>NUCLEOTIDE SEQUENCE</scope>
    <source>
        <strain evidence="4">VKM Ac-1321</strain>
    </source>
</reference>
<keyword evidence="3" id="KW-0012">Acyltransferase</keyword>
<evidence type="ECO:0000313" key="4">
    <source>
        <dbReference type="EMBL" id="GLK98792.1"/>
    </source>
</evidence>
<evidence type="ECO:0000256" key="3">
    <source>
        <dbReference type="ARBA" id="ARBA00023315"/>
    </source>
</evidence>
<keyword evidence="2" id="KW-0808">Transferase</keyword>
<gene>
    <name evidence="4" type="ORF">GCM10017581_005330</name>
</gene>
<keyword evidence="5" id="KW-1185">Reference proteome</keyword>
<dbReference type="InterPro" id="IPR016181">
    <property type="entry name" value="Acyl_CoA_acyltransferase"/>
</dbReference>
<dbReference type="Gene3D" id="3.40.630.30">
    <property type="match status" value="1"/>
</dbReference>
<name>A0A9W6KC39_9ACTN</name>
<dbReference type="SUPFAM" id="SSF55729">
    <property type="entry name" value="Acyl-CoA N-acyltransferases (Nat)"/>
    <property type="match status" value="1"/>
</dbReference>
<dbReference type="PANTHER" id="PTHR36449">
    <property type="entry name" value="ACETYLTRANSFERASE-RELATED"/>
    <property type="match status" value="1"/>
</dbReference>
<proteinExistence type="predicted"/>
<dbReference type="GO" id="GO:0016746">
    <property type="term" value="F:acyltransferase activity"/>
    <property type="evidence" value="ECO:0007669"/>
    <property type="project" value="UniProtKB-KW"/>
</dbReference>
<evidence type="ECO:0000313" key="5">
    <source>
        <dbReference type="Proteomes" id="UP001143480"/>
    </source>
</evidence>
<keyword evidence="1" id="KW-1277">Toxin-antitoxin system</keyword>
<dbReference type="AlphaFoldDB" id="A0A9W6KC39"/>
<accession>A0A9W6KC39</accession>
<evidence type="ECO:0000256" key="2">
    <source>
        <dbReference type="ARBA" id="ARBA00022679"/>
    </source>
</evidence>
<evidence type="ECO:0000256" key="1">
    <source>
        <dbReference type="ARBA" id="ARBA00022649"/>
    </source>
</evidence>
<dbReference type="Proteomes" id="UP001143480">
    <property type="component" value="Unassembled WGS sequence"/>
</dbReference>
<comment type="caution">
    <text evidence="4">The sequence shown here is derived from an EMBL/GenBank/DDBJ whole genome shotgun (WGS) entry which is preliminary data.</text>
</comment>
<dbReference type="RefSeq" id="WP_261962325.1">
    <property type="nucleotide sequence ID" value="NZ_BAAAXA010000001.1"/>
</dbReference>
<dbReference type="EMBL" id="BSFP01000002">
    <property type="protein sequence ID" value="GLK98792.1"/>
    <property type="molecule type" value="Genomic_DNA"/>
</dbReference>